<dbReference type="Proteomes" id="UP000799302">
    <property type="component" value="Unassembled WGS sequence"/>
</dbReference>
<dbReference type="GO" id="GO:0016747">
    <property type="term" value="F:acyltransferase activity, transferring groups other than amino-acyl groups"/>
    <property type="evidence" value="ECO:0007669"/>
    <property type="project" value="InterPro"/>
</dbReference>
<dbReference type="InterPro" id="IPR000182">
    <property type="entry name" value="GNAT_dom"/>
</dbReference>
<evidence type="ECO:0000313" key="2">
    <source>
        <dbReference type="EMBL" id="KAF2671841.1"/>
    </source>
</evidence>
<protein>
    <recommendedName>
        <fullName evidence="1">N-acetyltransferase domain-containing protein</fullName>
    </recommendedName>
</protein>
<dbReference type="AlphaFoldDB" id="A0A6A6UJY7"/>
<gene>
    <name evidence="2" type="ORF">BT63DRAFT_476689</name>
</gene>
<dbReference type="EMBL" id="MU004232">
    <property type="protein sequence ID" value="KAF2671841.1"/>
    <property type="molecule type" value="Genomic_DNA"/>
</dbReference>
<accession>A0A6A6UJY7</accession>
<evidence type="ECO:0000313" key="3">
    <source>
        <dbReference type="Proteomes" id="UP000799302"/>
    </source>
</evidence>
<organism evidence="2 3">
    <name type="scientific">Microthyrium microscopicum</name>
    <dbReference type="NCBI Taxonomy" id="703497"/>
    <lineage>
        <taxon>Eukaryota</taxon>
        <taxon>Fungi</taxon>
        <taxon>Dikarya</taxon>
        <taxon>Ascomycota</taxon>
        <taxon>Pezizomycotina</taxon>
        <taxon>Dothideomycetes</taxon>
        <taxon>Dothideomycetes incertae sedis</taxon>
        <taxon>Microthyriales</taxon>
        <taxon>Microthyriaceae</taxon>
        <taxon>Microthyrium</taxon>
    </lineage>
</organism>
<dbReference type="Pfam" id="PF00583">
    <property type="entry name" value="Acetyltransf_1"/>
    <property type="match status" value="1"/>
</dbReference>
<proteinExistence type="predicted"/>
<dbReference type="PROSITE" id="PS51186">
    <property type="entry name" value="GNAT"/>
    <property type="match status" value="1"/>
</dbReference>
<dbReference type="CDD" id="cd04301">
    <property type="entry name" value="NAT_SF"/>
    <property type="match status" value="1"/>
</dbReference>
<sequence length="203" mass="21638">MSSESPFQSLGQGGVTLRPATLDDIPAALRLMDIAVDWLVKRGQPGQWGTEKPSEDPARVEHATQFVESGGTWIAVDNTASPKSGESGEELSIINSVVGVLTVGKANPYVEPATDPELYINFLITDRASSGKSIGTLLLDKARGLAREAGVSLLRVDCYAGGSGGLVRYYESQGFEKTDAFEIKDWPGQILIQRLNIGNKSGG</sequence>
<keyword evidence="3" id="KW-1185">Reference proteome</keyword>
<dbReference type="Gene3D" id="3.40.630.30">
    <property type="match status" value="1"/>
</dbReference>
<name>A0A6A6UJY7_9PEZI</name>
<dbReference type="InterPro" id="IPR016181">
    <property type="entry name" value="Acyl_CoA_acyltransferase"/>
</dbReference>
<dbReference type="SUPFAM" id="SSF55729">
    <property type="entry name" value="Acyl-CoA N-acyltransferases (Nat)"/>
    <property type="match status" value="1"/>
</dbReference>
<dbReference type="OrthoDB" id="2821191at2759"/>
<evidence type="ECO:0000259" key="1">
    <source>
        <dbReference type="PROSITE" id="PS51186"/>
    </source>
</evidence>
<reference evidence="2" key="1">
    <citation type="journal article" date="2020" name="Stud. Mycol.">
        <title>101 Dothideomycetes genomes: a test case for predicting lifestyles and emergence of pathogens.</title>
        <authorList>
            <person name="Haridas S."/>
            <person name="Albert R."/>
            <person name="Binder M."/>
            <person name="Bloem J."/>
            <person name="Labutti K."/>
            <person name="Salamov A."/>
            <person name="Andreopoulos B."/>
            <person name="Baker S."/>
            <person name="Barry K."/>
            <person name="Bills G."/>
            <person name="Bluhm B."/>
            <person name="Cannon C."/>
            <person name="Castanera R."/>
            <person name="Culley D."/>
            <person name="Daum C."/>
            <person name="Ezra D."/>
            <person name="Gonzalez J."/>
            <person name="Henrissat B."/>
            <person name="Kuo A."/>
            <person name="Liang C."/>
            <person name="Lipzen A."/>
            <person name="Lutzoni F."/>
            <person name="Magnuson J."/>
            <person name="Mondo S."/>
            <person name="Nolan M."/>
            <person name="Ohm R."/>
            <person name="Pangilinan J."/>
            <person name="Park H.-J."/>
            <person name="Ramirez L."/>
            <person name="Alfaro M."/>
            <person name="Sun H."/>
            <person name="Tritt A."/>
            <person name="Yoshinaga Y."/>
            <person name="Zwiers L.-H."/>
            <person name="Turgeon B."/>
            <person name="Goodwin S."/>
            <person name="Spatafora J."/>
            <person name="Crous P."/>
            <person name="Grigoriev I."/>
        </authorList>
    </citation>
    <scope>NUCLEOTIDE SEQUENCE</scope>
    <source>
        <strain evidence="2">CBS 115976</strain>
    </source>
</reference>
<feature type="domain" description="N-acetyltransferase" evidence="1">
    <location>
        <begin position="15"/>
        <end position="196"/>
    </location>
</feature>